<keyword evidence="7" id="KW-1185">Reference proteome</keyword>
<name>A0A5C8P032_9BURK</name>
<sequence length="95" mass="9973">MSTESCRGAPGKIVPAIDRNLCEGKAACVAVCPFGVFEIRVLSSDDRASLSLRGRLKAWAHGGRQAYVVRPDDCHACGRCAPACPEGAITLGRAT</sequence>
<organism evidence="6 7">
    <name type="scientific">Zeimonas arvi</name>
    <dbReference type="NCBI Taxonomy" id="2498847"/>
    <lineage>
        <taxon>Bacteria</taxon>
        <taxon>Pseudomonadati</taxon>
        <taxon>Pseudomonadota</taxon>
        <taxon>Betaproteobacteria</taxon>
        <taxon>Burkholderiales</taxon>
        <taxon>Burkholderiaceae</taxon>
        <taxon>Zeimonas</taxon>
    </lineage>
</organism>
<dbReference type="Proteomes" id="UP000321548">
    <property type="component" value="Unassembled WGS sequence"/>
</dbReference>
<evidence type="ECO:0000256" key="1">
    <source>
        <dbReference type="ARBA" id="ARBA00022485"/>
    </source>
</evidence>
<feature type="domain" description="4Fe-4S ferredoxin-type" evidence="5">
    <location>
        <begin position="13"/>
        <end position="42"/>
    </location>
</feature>
<dbReference type="GO" id="GO:0046872">
    <property type="term" value="F:metal ion binding"/>
    <property type="evidence" value="ECO:0007669"/>
    <property type="project" value="UniProtKB-KW"/>
</dbReference>
<dbReference type="EMBL" id="VDUY01000002">
    <property type="protein sequence ID" value="TXL66961.1"/>
    <property type="molecule type" value="Genomic_DNA"/>
</dbReference>
<evidence type="ECO:0000256" key="4">
    <source>
        <dbReference type="ARBA" id="ARBA00023014"/>
    </source>
</evidence>
<dbReference type="PROSITE" id="PS00198">
    <property type="entry name" value="4FE4S_FER_1"/>
    <property type="match status" value="1"/>
</dbReference>
<keyword evidence="1" id="KW-0004">4Fe-4S</keyword>
<dbReference type="InterPro" id="IPR017900">
    <property type="entry name" value="4Fe4S_Fe_S_CS"/>
</dbReference>
<dbReference type="SUPFAM" id="SSF54862">
    <property type="entry name" value="4Fe-4S ferredoxins"/>
    <property type="match status" value="1"/>
</dbReference>
<protein>
    <submittedName>
        <fullName evidence="6">Ferredoxin family protein</fullName>
    </submittedName>
</protein>
<dbReference type="AlphaFoldDB" id="A0A5C8P032"/>
<evidence type="ECO:0000259" key="5">
    <source>
        <dbReference type="PROSITE" id="PS51379"/>
    </source>
</evidence>
<evidence type="ECO:0000256" key="2">
    <source>
        <dbReference type="ARBA" id="ARBA00022723"/>
    </source>
</evidence>
<dbReference type="RefSeq" id="WP_147703210.1">
    <property type="nucleotide sequence ID" value="NZ_VDUY01000002.1"/>
</dbReference>
<evidence type="ECO:0000313" key="7">
    <source>
        <dbReference type="Proteomes" id="UP000321548"/>
    </source>
</evidence>
<dbReference type="GO" id="GO:0051539">
    <property type="term" value="F:4 iron, 4 sulfur cluster binding"/>
    <property type="evidence" value="ECO:0007669"/>
    <property type="project" value="UniProtKB-KW"/>
</dbReference>
<dbReference type="InterPro" id="IPR017896">
    <property type="entry name" value="4Fe4S_Fe-S-bd"/>
</dbReference>
<dbReference type="PANTHER" id="PTHR43687:SF1">
    <property type="entry name" value="FERREDOXIN III"/>
    <property type="match status" value="1"/>
</dbReference>
<dbReference type="Pfam" id="PF12838">
    <property type="entry name" value="Fer4_7"/>
    <property type="match status" value="1"/>
</dbReference>
<evidence type="ECO:0000313" key="6">
    <source>
        <dbReference type="EMBL" id="TXL66961.1"/>
    </source>
</evidence>
<keyword evidence="4" id="KW-0411">Iron-sulfur</keyword>
<keyword evidence="2" id="KW-0479">Metal-binding</keyword>
<proteinExistence type="predicted"/>
<dbReference type="PROSITE" id="PS51379">
    <property type="entry name" value="4FE4S_FER_2"/>
    <property type="match status" value="2"/>
</dbReference>
<keyword evidence="3" id="KW-0408">Iron</keyword>
<evidence type="ECO:0000256" key="3">
    <source>
        <dbReference type="ARBA" id="ARBA00023004"/>
    </source>
</evidence>
<accession>A0A5C8P032</accession>
<comment type="caution">
    <text evidence="6">The sequence shown here is derived from an EMBL/GenBank/DDBJ whole genome shotgun (WGS) entry which is preliminary data.</text>
</comment>
<dbReference type="Gene3D" id="3.30.70.20">
    <property type="match status" value="1"/>
</dbReference>
<dbReference type="PANTHER" id="PTHR43687">
    <property type="entry name" value="ADENYLYLSULFATE REDUCTASE, BETA SUBUNIT"/>
    <property type="match status" value="1"/>
</dbReference>
<dbReference type="InterPro" id="IPR050572">
    <property type="entry name" value="Fe-S_Ferredoxin"/>
</dbReference>
<gene>
    <name evidence="6" type="ORF">FHP08_04865</name>
</gene>
<dbReference type="OrthoDB" id="9781785at2"/>
<reference evidence="6 7" key="1">
    <citation type="submission" date="2019-06" db="EMBL/GenBank/DDBJ databases">
        <title>Quisquiliibacterium sp. nov., isolated from a maize field.</title>
        <authorList>
            <person name="Lin S.-Y."/>
            <person name="Tsai C.-F."/>
            <person name="Young C.-C."/>
        </authorList>
    </citation>
    <scope>NUCLEOTIDE SEQUENCE [LARGE SCALE GENOMIC DNA]</scope>
    <source>
        <strain evidence="6 7">CC-CFT501</strain>
    </source>
</reference>
<feature type="domain" description="4Fe-4S ferredoxin-type" evidence="5">
    <location>
        <begin position="65"/>
        <end position="94"/>
    </location>
</feature>